<dbReference type="Proteomes" id="UP001500101">
    <property type="component" value="Unassembled WGS sequence"/>
</dbReference>
<protein>
    <submittedName>
        <fullName evidence="3">YceI family protein</fullName>
    </submittedName>
</protein>
<evidence type="ECO:0000256" key="1">
    <source>
        <dbReference type="SAM" id="SignalP"/>
    </source>
</evidence>
<dbReference type="SUPFAM" id="SSF101874">
    <property type="entry name" value="YceI-like"/>
    <property type="match status" value="1"/>
</dbReference>
<dbReference type="Gene3D" id="2.40.128.110">
    <property type="entry name" value="Lipid/polyisoprenoid-binding, YceI-like"/>
    <property type="match status" value="1"/>
</dbReference>
<feature type="domain" description="Lipid/polyisoprenoid-binding YceI-like" evidence="2">
    <location>
        <begin position="23"/>
        <end position="194"/>
    </location>
</feature>
<evidence type="ECO:0000313" key="4">
    <source>
        <dbReference type="Proteomes" id="UP001500101"/>
    </source>
</evidence>
<keyword evidence="4" id="KW-1185">Reference proteome</keyword>
<evidence type="ECO:0000313" key="3">
    <source>
        <dbReference type="EMBL" id="GAA4142052.1"/>
    </source>
</evidence>
<organism evidence="3 4">
    <name type="scientific">Sphingobacterium kyonggiense</name>
    <dbReference type="NCBI Taxonomy" id="714075"/>
    <lineage>
        <taxon>Bacteria</taxon>
        <taxon>Pseudomonadati</taxon>
        <taxon>Bacteroidota</taxon>
        <taxon>Sphingobacteriia</taxon>
        <taxon>Sphingobacteriales</taxon>
        <taxon>Sphingobacteriaceae</taxon>
        <taxon>Sphingobacterium</taxon>
    </lineage>
</organism>
<dbReference type="EMBL" id="BAAAZI010000009">
    <property type="protein sequence ID" value="GAA4142052.1"/>
    <property type="molecule type" value="Genomic_DNA"/>
</dbReference>
<feature type="chain" id="PRO_5046375495" evidence="1">
    <location>
        <begin position="21"/>
        <end position="196"/>
    </location>
</feature>
<evidence type="ECO:0000259" key="2">
    <source>
        <dbReference type="SMART" id="SM00867"/>
    </source>
</evidence>
<proteinExistence type="predicted"/>
<dbReference type="InterPro" id="IPR036761">
    <property type="entry name" value="TTHA0802/YceI-like_sf"/>
</dbReference>
<accession>A0ABP7YVI5</accession>
<dbReference type="PANTHER" id="PTHR34406">
    <property type="entry name" value="PROTEIN YCEI"/>
    <property type="match status" value="1"/>
</dbReference>
<name>A0ABP7YVI5_9SPHI</name>
<gene>
    <name evidence="3" type="ORF">GCM10022216_22630</name>
</gene>
<comment type="caution">
    <text evidence="3">The sequence shown here is derived from an EMBL/GenBank/DDBJ whole genome shotgun (WGS) entry which is preliminary data.</text>
</comment>
<sequence>MKKLLSLVIGFIFLSNLSIAQETWSVDAAHSNVRFEIGHMGLSFIDGQFKKITGNIETKDATNFDGAVINFDIDVQSIDTRIEARDNHLRSDDFFSAEKFPKITFKNAVLKKENGNNYSLTGDLTMKDVTKKVTFKVVQNGSVVTDQKGRSKAGFTAKTTINRTEFNFKAADKLPSGAESIASNVDITVNVEINKK</sequence>
<dbReference type="RefSeq" id="WP_344674834.1">
    <property type="nucleotide sequence ID" value="NZ_BAAAZI010000009.1"/>
</dbReference>
<feature type="signal peptide" evidence="1">
    <location>
        <begin position="1"/>
        <end position="20"/>
    </location>
</feature>
<dbReference type="Pfam" id="PF04264">
    <property type="entry name" value="YceI"/>
    <property type="match status" value="1"/>
</dbReference>
<dbReference type="PANTHER" id="PTHR34406:SF1">
    <property type="entry name" value="PROTEIN YCEI"/>
    <property type="match status" value="1"/>
</dbReference>
<dbReference type="InterPro" id="IPR007372">
    <property type="entry name" value="Lipid/polyisoprenoid-bd_YceI"/>
</dbReference>
<keyword evidence="1" id="KW-0732">Signal</keyword>
<reference evidence="4" key="1">
    <citation type="journal article" date="2019" name="Int. J. Syst. Evol. Microbiol.">
        <title>The Global Catalogue of Microorganisms (GCM) 10K type strain sequencing project: providing services to taxonomists for standard genome sequencing and annotation.</title>
        <authorList>
            <consortium name="The Broad Institute Genomics Platform"/>
            <consortium name="The Broad Institute Genome Sequencing Center for Infectious Disease"/>
            <person name="Wu L."/>
            <person name="Ma J."/>
        </authorList>
    </citation>
    <scope>NUCLEOTIDE SEQUENCE [LARGE SCALE GENOMIC DNA]</scope>
    <source>
        <strain evidence="4">JCM 16704</strain>
    </source>
</reference>
<dbReference type="SMART" id="SM00867">
    <property type="entry name" value="YceI"/>
    <property type="match status" value="1"/>
</dbReference>